<dbReference type="RefSeq" id="WP_252428737.1">
    <property type="nucleotide sequence ID" value="NZ_JAMWMR010000047.1"/>
</dbReference>
<proteinExistence type="predicted"/>
<dbReference type="PANTHER" id="PTHR37691">
    <property type="entry name" value="BLR3518 PROTEIN"/>
    <property type="match status" value="1"/>
</dbReference>
<dbReference type="Gene3D" id="3.40.1260.10">
    <property type="entry name" value="DsrEFH-like"/>
    <property type="match status" value="1"/>
</dbReference>
<dbReference type="SUPFAM" id="SSF75169">
    <property type="entry name" value="DsrEFH-like"/>
    <property type="match status" value="1"/>
</dbReference>
<dbReference type="InterPro" id="IPR003787">
    <property type="entry name" value="Sulphur_relay_DsrE/F-like"/>
</dbReference>
<gene>
    <name evidence="1" type="ORF">NGF19_29180</name>
</gene>
<reference evidence="1 2" key="1">
    <citation type="submission" date="2022-05" db="EMBL/GenBank/DDBJ databases">
        <title>Streptomyces sp. nov. RY43-2 isolated from soil of a peat swamp forest.</title>
        <authorList>
            <person name="Kanchanasin P."/>
            <person name="Tanasupawat S."/>
            <person name="Phongsopitanun W."/>
        </authorList>
    </citation>
    <scope>NUCLEOTIDE SEQUENCE [LARGE SCALE GENOMIC DNA]</scope>
    <source>
        <strain evidence="1 2">RY43-2</strain>
    </source>
</reference>
<comment type="caution">
    <text evidence="1">The sequence shown here is derived from an EMBL/GenBank/DDBJ whole genome shotgun (WGS) entry which is preliminary data.</text>
</comment>
<evidence type="ECO:0000313" key="1">
    <source>
        <dbReference type="EMBL" id="MCN9244807.1"/>
    </source>
</evidence>
<dbReference type="EMBL" id="JAMWMR010000047">
    <property type="protein sequence ID" value="MCN9244807.1"/>
    <property type="molecule type" value="Genomic_DNA"/>
</dbReference>
<dbReference type="Proteomes" id="UP001523219">
    <property type="component" value="Unassembled WGS sequence"/>
</dbReference>
<sequence>MNTENVQSAGAAPVRVVVAAPQPDRVVRAVRNLVAAADRPVEVEVVVYGSGLDLVLRGGSDTEITRLLESGARVLACANSLAGRDLTDDALVPGVEVVPAAVWHLTVRQHEGWSLVPVC</sequence>
<dbReference type="InterPro" id="IPR027396">
    <property type="entry name" value="DsrEFH-like"/>
</dbReference>
<name>A0ABT0ZMJ6_9ACTN</name>
<organism evidence="1 2">
    <name type="scientific">Streptomyces macrolidinus</name>
    <dbReference type="NCBI Taxonomy" id="2952607"/>
    <lineage>
        <taxon>Bacteria</taxon>
        <taxon>Bacillati</taxon>
        <taxon>Actinomycetota</taxon>
        <taxon>Actinomycetes</taxon>
        <taxon>Kitasatosporales</taxon>
        <taxon>Streptomycetaceae</taxon>
        <taxon>Streptomyces</taxon>
    </lineage>
</organism>
<dbReference type="Pfam" id="PF02635">
    <property type="entry name" value="DsrE"/>
    <property type="match status" value="1"/>
</dbReference>
<evidence type="ECO:0000313" key="2">
    <source>
        <dbReference type="Proteomes" id="UP001523219"/>
    </source>
</evidence>
<dbReference type="PANTHER" id="PTHR37691:SF1">
    <property type="entry name" value="BLR3518 PROTEIN"/>
    <property type="match status" value="1"/>
</dbReference>
<protein>
    <submittedName>
        <fullName evidence="1">DsrE family protein</fullName>
    </submittedName>
</protein>
<accession>A0ABT0ZMJ6</accession>
<keyword evidence="2" id="KW-1185">Reference proteome</keyword>